<dbReference type="EMBL" id="CACRXK020020516">
    <property type="protein sequence ID" value="CAB4034894.1"/>
    <property type="molecule type" value="Genomic_DNA"/>
</dbReference>
<organism evidence="1 2">
    <name type="scientific">Paramuricea clavata</name>
    <name type="common">Red gorgonian</name>
    <name type="synonym">Violescent sea-whip</name>
    <dbReference type="NCBI Taxonomy" id="317549"/>
    <lineage>
        <taxon>Eukaryota</taxon>
        <taxon>Metazoa</taxon>
        <taxon>Cnidaria</taxon>
        <taxon>Anthozoa</taxon>
        <taxon>Octocorallia</taxon>
        <taxon>Malacalcyonacea</taxon>
        <taxon>Plexauridae</taxon>
        <taxon>Paramuricea</taxon>
    </lineage>
</organism>
<reference evidence="1" key="1">
    <citation type="submission" date="2020-04" db="EMBL/GenBank/DDBJ databases">
        <authorList>
            <person name="Alioto T."/>
            <person name="Alioto T."/>
            <person name="Gomez Garrido J."/>
        </authorList>
    </citation>
    <scope>NUCLEOTIDE SEQUENCE</scope>
    <source>
        <strain evidence="1">A484AB</strain>
    </source>
</reference>
<protein>
    <submittedName>
        <fullName evidence="1">Uncharacterized protein</fullName>
    </submittedName>
</protein>
<proteinExistence type="predicted"/>
<name>A0A6S7JXK8_PARCT</name>
<keyword evidence="2" id="KW-1185">Reference proteome</keyword>
<dbReference type="Proteomes" id="UP001152795">
    <property type="component" value="Unassembled WGS sequence"/>
</dbReference>
<accession>A0A6S7JXK8</accession>
<evidence type="ECO:0000313" key="2">
    <source>
        <dbReference type="Proteomes" id="UP001152795"/>
    </source>
</evidence>
<sequence>MVEQVACDQVPEVPDGVLAGTVLSTAEVPNLAELLQTVVDHNLLGHHRVNDVSNIGVSVWQPEKQLAGDAPDDVDIPVPAGGTFKSSLCLQAAGHVDDGVEAVFSKLEADGAVGVNDPSEGEVDAQSQRGWSKHCCGDESDSDLFPDANVLDLSVADDGHELLATVADNGNWDTPLTQFPPNLPGKAQGGESVCIPVDSQASEESRVIAEFFPSIRERINKVSSY</sequence>
<evidence type="ECO:0000313" key="1">
    <source>
        <dbReference type="EMBL" id="CAB4034894.1"/>
    </source>
</evidence>
<comment type="caution">
    <text evidence="1">The sequence shown here is derived from an EMBL/GenBank/DDBJ whole genome shotgun (WGS) entry which is preliminary data.</text>
</comment>
<gene>
    <name evidence="1" type="ORF">PACLA_8A055081</name>
</gene>
<dbReference type="AlphaFoldDB" id="A0A6S7JXK8"/>